<evidence type="ECO:0000256" key="7">
    <source>
        <dbReference type="ARBA" id="ARBA00022723"/>
    </source>
</evidence>
<evidence type="ECO:0000256" key="11">
    <source>
        <dbReference type="ARBA" id="ARBA00023033"/>
    </source>
</evidence>
<feature type="binding site" description="axial binding residue" evidence="13">
    <location>
        <position position="484"/>
    </location>
    <ligand>
        <name>heme</name>
        <dbReference type="ChEBI" id="CHEBI:30413"/>
    </ligand>
    <ligandPart>
        <name>Fe</name>
        <dbReference type="ChEBI" id="CHEBI:18248"/>
    </ligandPart>
</feature>
<evidence type="ECO:0000256" key="4">
    <source>
        <dbReference type="ARBA" id="ARBA00010617"/>
    </source>
</evidence>
<dbReference type="RefSeq" id="XP_037226025.1">
    <property type="nucleotide sequence ID" value="XM_037358115.1"/>
</dbReference>
<sequence length="551" mass="60691">MAHLFPALWAIAGIFLAVYRIVKRRRILRLRGPPSPSFVFGNTQEIAAAADPAELYDLWATTYGSVYRAHGPMGSDRLVICDPKALAHLLALDTWKYSHPPLALLQIGMLTGPGNLLSTFGESHTKQRKILNPLFAPVALKKYASVMYDVAYKVITAWETQLQTSSADEIIPDVSEWQAFFLLFPSINNLSFDIIGLAAFSTDFRSLDGEQSSVATALTAVGHAKPSPVAAKIFLLSQAFPILFRLPLPRSKLVENLSQAMDGVVDTLINAARSGKLAYEQLGSALGVLLSTKELSDEQMRIHVCIFSSMHDDSPSVVQAKSILLSGFATTASGIKWALVELATHPHAQNRLRKELMAFTTTDPSYEDLTSLALPYLDAVVREALRLHPILSESPRVALEDDLLPLSAPIRTVAGDRIDMVPVRKGTILTVSLYYTNTAKSIWGDDAAEFKPERWLDGDRIPDSAKRYPGYHHTMVFLDGPRTCLGKGFALAEIKACQRLIVLSLFIRKFVFAPRDGPQTQYERAMFLGPHPKVAGEIGGRLPIRVTRVES</sequence>
<dbReference type="GO" id="GO:0005506">
    <property type="term" value="F:iron ion binding"/>
    <property type="evidence" value="ECO:0007669"/>
    <property type="project" value="InterPro"/>
</dbReference>
<keyword evidence="5 13" id="KW-0349">Heme</keyword>
<dbReference type="InterPro" id="IPR002403">
    <property type="entry name" value="Cyt_P450_E_grp-IV"/>
</dbReference>
<keyword evidence="7 13" id="KW-0479">Metal-binding</keyword>
<comment type="pathway">
    <text evidence="3">Secondary metabolite biosynthesis; terpenoid biosynthesis.</text>
</comment>
<dbReference type="EMBL" id="JACAZF010000001">
    <property type="protein sequence ID" value="KAF7316002.1"/>
    <property type="molecule type" value="Genomic_DNA"/>
</dbReference>
<dbReference type="InterPro" id="IPR050121">
    <property type="entry name" value="Cytochrome_P450_monoxygenase"/>
</dbReference>
<evidence type="ECO:0000256" key="9">
    <source>
        <dbReference type="ARBA" id="ARBA00023002"/>
    </source>
</evidence>
<dbReference type="PANTHER" id="PTHR24305">
    <property type="entry name" value="CYTOCHROME P450"/>
    <property type="match status" value="1"/>
</dbReference>
<evidence type="ECO:0000256" key="6">
    <source>
        <dbReference type="ARBA" id="ARBA00022692"/>
    </source>
</evidence>
<comment type="subcellular location">
    <subcellularLocation>
        <location evidence="2">Membrane</location>
    </subcellularLocation>
</comment>
<evidence type="ECO:0000256" key="3">
    <source>
        <dbReference type="ARBA" id="ARBA00004721"/>
    </source>
</evidence>
<gene>
    <name evidence="15" type="ORF">MIND_00117500</name>
</gene>
<evidence type="ECO:0000256" key="14">
    <source>
        <dbReference type="SAM" id="Phobius"/>
    </source>
</evidence>
<name>A0A8H6TFY8_9AGAR</name>
<evidence type="ECO:0000256" key="13">
    <source>
        <dbReference type="PIRSR" id="PIRSR602403-1"/>
    </source>
</evidence>
<dbReference type="PRINTS" id="PR00465">
    <property type="entry name" value="EP450IV"/>
</dbReference>
<keyword evidence="10 13" id="KW-0408">Iron</keyword>
<dbReference type="InterPro" id="IPR001128">
    <property type="entry name" value="Cyt_P450"/>
</dbReference>
<dbReference type="GO" id="GO:0020037">
    <property type="term" value="F:heme binding"/>
    <property type="evidence" value="ECO:0007669"/>
    <property type="project" value="InterPro"/>
</dbReference>
<dbReference type="Gene3D" id="1.10.630.10">
    <property type="entry name" value="Cytochrome P450"/>
    <property type="match status" value="1"/>
</dbReference>
<dbReference type="SUPFAM" id="SSF48264">
    <property type="entry name" value="Cytochrome P450"/>
    <property type="match status" value="1"/>
</dbReference>
<evidence type="ECO:0000256" key="8">
    <source>
        <dbReference type="ARBA" id="ARBA00022989"/>
    </source>
</evidence>
<comment type="cofactor">
    <cofactor evidence="1 13">
        <name>heme</name>
        <dbReference type="ChEBI" id="CHEBI:30413"/>
    </cofactor>
</comment>
<keyword evidence="12 14" id="KW-0472">Membrane</keyword>
<dbReference type="AlphaFoldDB" id="A0A8H6TFY8"/>
<comment type="caution">
    <text evidence="15">The sequence shown here is derived from an EMBL/GenBank/DDBJ whole genome shotgun (WGS) entry which is preliminary data.</text>
</comment>
<keyword evidence="9" id="KW-0560">Oxidoreductase</keyword>
<dbReference type="GeneID" id="59340631"/>
<evidence type="ECO:0000256" key="5">
    <source>
        <dbReference type="ARBA" id="ARBA00022617"/>
    </source>
</evidence>
<dbReference type="Proteomes" id="UP000636479">
    <property type="component" value="Unassembled WGS sequence"/>
</dbReference>
<reference evidence="15" key="1">
    <citation type="submission" date="2020-05" db="EMBL/GenBank/DDBJ databases">
        <title>Mycena genomes resolve the evolution of fungal bioluminescence.</title>
        <authorList>
            <person name="Tsai I.J."/>
        </authorList>
    </citation>
    <scope>NUCLEOTIDE SEQUENCE</scope>
    <source>
        <strain evidence="15">171206Taipei</strain>
    </source>
</reference>
<evidence type="ECO:0000313" key="15">
    <source>
        <dbReference type="EMBL" id="KAF7316002.1"/>
    </source>
</evidence>
<dbReference type="PANTHER" id="PTHR24305:SF166">
    <property type="entry name" value="CYTOCHROME P450 12A4, MITOCHONDRIAL-RELATED"/>
    <property type="match status" value="1"/>
</dbReference>
<evidence type="ECO:0000256" key="1">
    <source>
        <dbReference type="ARBA" id="ARBA00001971"/>
    </source>
</evidence>
<feature type="transmembrane region" description="Helical" evidence="14">
    <location>
        <begin position="6"/>
        <end position="22"/>
    </location>
</feature>
<keyword evidence="8 14" id="KW-1133">Transmembrane helix</keyword>
<dbReference type="GO" id="GO:0016020">
    <property type="term" value="C:membrane"/>
    <property type="evidence" value="ECO:0007669"/>
    <property type="project" value="UniProtKB-SubCell"/>
</dbReference>
<evidence type="ECO:0000256" key="12">
    <source>
        <dbReference type="ARBA" id="ARBA00023136"/>
    </source>
</evidence>
<keyword evidence="16" id="KW-1185">Reference proteome</keyword>
<dbReference type="InterPro" id="IPR036396">
    <property type="entry name" value="Cyt_P450_sf"/>
</dbReference>
<keyword evidence="6 14" id="KW-0812">Transmembrane</keyword>
<dbReference type="GO" id="GO:0016705">
    <property type="term" value="F:oxidoreductase activity, acting on paired donors, with incorporation or reduction of molecular oxygen"/>
    <property type="evidence" value="ECO:0007669"/>
    <property type="project" value="InterPro"/>
</dbReference>
<evidence type="ECO:0000313" key="16">
    <source>
        <dbReference type="Proteomes" id="UP000636479"/>
    </source>
</evidence>
<evidence type="ECO:0000256" key="2">
    <source>
        <dbReference type="ARBA" id="ARBA00004370"/>
    </source>
</evidence>
<comment type="similarity">
    <text evidence="4">Belongs to the cytochrome P450 family.</text>
</comment>
<dbReference type="Pfam" id="PF00067">
    <property type="entry name" value="p450"/>
    <property type="match status" value="1"/>
</dbReference>
<keyword evidence="11" id="KW-0503">Monooxygenase</keyword>
<organism evidence="15 16">
    <name type="scientific">Mycena indigotica</name>
    <dbReference type="NCBI Taxonomy" id="2126181"/>
    <lineage>
        <taxon>Eukaryota</taxon>
        <taxon>Fungi</taxon>
        <taxon>Dikarya</taxon>
        <taxon>Basidiomycota</taxon>
        <taxon>Agaricomycotina</taxon>
        <taxon>Agaricomycetes</taxon>
        <taxon>Agaricomycetidae</taxon>
        <taxon>Agaricales</taxon>
        <taxon>Marasmiineae</taxon>
        <taxon>Mycenaceae</taxon>
        <taxon>Mycena</taxon>
    </lineage>
</organism>
<dbReference type="OrthoDB" id="1470350at2759"/>
<proteinExistence type="inferred from homology"/>
<evidence type="ECO:0000256" key="10">
    <source>
        <dbReference type="ARBA" id="ARBA00023004"/>
    </source>
</evidence>
<dbReference type="GO" id="GO:0004497">
    <property type="term" value="F:monooxygenase activity"/>
    <property type="evidence" value="ECO:0007669"/>
    <property type="project" value="UniProtKB-KW"/>
</dbReference>
<protein>
    <submittedName>
        <fullName evidence="15">Cytochrome P450</fullName>
    </submittedName>
</protein>
<accession>A0A8H6TFY8</accession>
<dbReference type="PRINTS" id="PR00385">
    <property type="entry name" value="P450"/>
</dbReference>